<keyword evidence="2" id="KW-1185">Reference proteome</keyword>
<evidence type="ECO:0000313" key="2">
    <source>
        <dbReference type="Proteomes" id="UP001189624"/>
    </source>
</evidence>
<sequence>MADQKCPHSMAAYIVSDSQPLRRAKRDIQGLYKSKTTLINKENIKDSKLVYRIHGKESMVVLASGIFDASFTHSFKRHMLCGRTKRKWEFSALENYGSKGSQLNKATIMYGTKMGKTYCRAYTLQHFPSQYPTMNCSLIGEGGLCISQ</sequence>
<organism evidence="1 2">
    <name type="scientific">Sphenostylis stenocarpa</name>
    <dbReference type="NCBI Taxonomy" id="92480"/>
    <lineage>
        <taxon>Eukaryota</taxon>
        <taxon>Viridiplantae</taxon>
        <taxon>Streptophyta</taxon>
        <taxon>Embryophyta</taxon>
        <taxon>Tracheophyta</taxon>
        <taxon>Spermatophyta</taxon>
        <taxon>Magnoliopsida</taxon>
        <taxon>eudicotyledons</taxon>
        <taxon>Gunneridae</taxon>
        <taxon>Pentapetalae</taxon>
        <taxon>rosids</taxon>
        <taxon>fabids</taxon>
        <taxon>Fabales</taxon>
        <taxon>Fabaceae</taxon>
        <taxon>Papilionoideae</taxon>
        <taxon>50 kb inversion clade</taxon>
        <taxon>NPAAA clade</taxon>
        <taxon>indigoferoid/millettioid clade</taxon>
        <taxon>Phaseoleae</taxon>
        <taxon>Sphenostylis</taxon>
    </lineage>
</organism>
<dbReference type="Gramene" id="rna-AYBTSS11_LOCUS15077">
    <property type="protein sequence ID" value="CAJ1952021.1"/>
    <property type="gene ID" value="gene-AYBTSS11_LOCUS15077"/>
</dbReference>
<protein>
    <submittedName>
        <fullName evidence="1">Uncharacterized protein</fullName>
    </submittedName>
</protein>
<dbReference type="Proteomes" id="UP001189624">
    <property type="component" value="Chromosome 4"/>
</dbReference>
<dbReference type="EMBL" id="OY731401">
    <property type="protein sequence ID" value="CAJ1952021.1"/>
    <property type="molecule type" value="Genomic_DNA"/>
</dbReference>
<reference evidence="1" key="1">
    <citation type="submission" date="2023-10" db="EMBL/GenBank/DDBJ databases">
        <authorList>
            <person name="Domelevo Entfellner J.-B."/>
        </authorList>
    </citation>
    <scope>NUCLEOTIDE SEQUENCE</scope>
</reference>
<name>A0AA86VGU7_9FABA</name>
<evidence type="ECO:0000313" key="1">
    <source>
        <dbReference type="EMBL" id="CAJ1952021.1"/>
    </source>
</evidence>
<proteinExistence type="predicted"/>
<gene>
    <name evidence="1" type="ORF">AYBTSS11_LOCUS15077</name>
</gene>
<dbReference type="AlphaFoldDB" id="A0AA86VGU7"/>
<accession>A0AA86VGU7</accession>